<keyword evidence="9" id="KW-0067">ATP-binding</keyword>
<dbReference type="Gene3D" id="2.160.10.10">
    <property type="entry name" value="Hexapeptide repeat proteins"/>
    <property type="match status" value="1"/>
</dbReference>
<dbReference type="InterPro" id="IPR032675">
    <property type="entry name" value="LRR_dom_sf"/>
</dbReference>
<evidence type="ECO:0000256" key="8">
    <source>
        <dbReference type="ARBA" id="ARBA00022741"/>
    </source>
</evidence>
<evidence type="ECO:0000256" key="7">
    <source>
        <dbReference type="ARBA" id="ARBA00022695"/>
    </source>
</evidence>
<keyword evidence="8" id="KW-0547">Nucleotide-binding</keyword>
<dbReference type="NCBIfam" id="NF002772">
    <property type="entry name" value="PRK02862.1"/>
    <property type="match status" value="1"/>
</dbReference>
<dbReference type="InterPro" id="IPR029044">
    <property type="entry name" value="Nucleotide-diphossugar_trans"/>
</dbReference>
<feature type="domain" description="Nucleotidyl transferase" evidence="10">
    <location>
        <begin position="381"/>
        <end position="655"/>
    </location>
</feature>
<protein>
    <recommendedName>
        <fullName evidence="4">glucose-1-phosphate adenylyltransferase</fullName>
        <ecNumber evidence="4">2.7.7.27</ecNumber>
    </recommendedName>
</protein>
<gene>
    <name evidence="11" type="ORF">OEZ85_008559</name>
</gene>
<dbReference type="Pfam" id="PF00483">
    <property type="entry name" value="NTP_transferase"/>
    <property type="match status" value="1"/>
</dbReference>
<sequence>MTVPSLQDICIETVARRMPYEVTFTCEALPIPELVQRVYSCYTAIANARRAAGIHSPAAHLAALRQFATCWQPQALALSLPGTTPTSSQALHELAAFSASLVHLQLACPAAASLSGLAPLQRLTCLGLRGCSSVTPEALQQLLAAMPQLLALDLSGLGQVSDSLAPTLVQLKQLLVLQLSATSCSDATIEWLTYGSRLHEWQRQQQQQQQQGGSCEQTQAVAQLDQAVGDWPRTCIRQWHLAHTRVTARAAELLLCCPDIIFLDLRGSGVKAHQLQPLRAKPESTSVMPVAMRAHCLQKESVQGGLSSVRSIAGQRLAPRHGVHKGVRVGSKVVVSRAQALQTQQPIPPPLQSVESLPGIAAGALTGAGKDDLDMSKTVLGIILGGGAGTRLYPLTKKRAKPAVPLGANYRLIDIPVSNCVNSNVTKIYCLTQFNSASLNRHLSQAYNSSVGAYTSRGFVEVLAASQSNVRKEWFQGTADAVRQYMWLFEEAMRDGVQDFLILSGDHLYRMDYKEFVRKHRESGAAITIAALPCDEKRASAFGLMKIDDEGRVIEFAEKPSGDALKAMQVDTTVLGVDAKTAAEKPYIASMGIYVMTANVLKELLENHMPTANDFGNEVIPEARKMGYPVQAYAFQGYWEDIGTIEAFYNANLALVKTDGSANFSFYDKEAPIYTMSRFLPPSKVLQDVVVRNAIIGDGSNIKARSRVSNSIIGLRSLIGEDVVMEDTLMLGSDYYETVEECAWVPGCLPMGVGNGSHIRKALIDKNARIGERVQILNKDNVQEANREAEGFMIRDGIVCVIKDSVIPSGTVI</sequence>
<dbReference type="Pfam" id="PF25247">
    <property type="entry name" value="LbH_GLGC"/>
    <property type="match status" value="1"/>
</dbReference>
<dbReference type="SUPFAM" id="SSF52047">
    <property type="entry name" value="RNI-like"/>
    <property type="match status" value="1"/>
</dbReference>
<dbReference type="PANTHER" id="PTHR43523">
    <property type="entry name" value="GLUCOSE-1-PHOSPHATE ADENYLYLTRANSFERASE-RELATED"/>
    <property type="match status" value="1"/>
</dbReference>
<evidence type="ECO:0000313" key="11">
    <source>
        <dbReference type="EMBL" id="WIA09148.1"/>
    </source>
</evidence>
<evidence type="ECO:0000259" key="10">
    <source>
        <dbReference type="Pfam" id="PF00483"/>
    </source>
</evidence>
<dbReference type="SUPFAM" id="SSF53448">
    <property type="entry name" value="Nucleotide-diphospho-sugar transferases"/>
    <property type="match status" value="1"/>
</dbReference>
<dbReference type="InterPro" id="IPR011004">
    <property type="entry name" value="Trimer_LpxA-like_sf"/>
</dbReference>
<comment type="subcellular location">
    <subcellularLocation>
        <location evidence="2">Cytoplasm</location>
        <location evidence="2">Cytoskeleton</location>
        <location evidence="2">Cilium axoneme</location>
    </subcellularLocation>
</comment>
<dbReference type="InterPro" id="IPR005836">
    <property type="entry name" value="ADP_Glu_pyroP_CS"/>
</dbReference>
<proteinExistence type="inferred from homology"/>
<comment type="similarity">
    <text evidence="3">Belongs to the bacterial/plant glucose-1-phosphate adenylyltransferase family.</text>
</comment>
<evidence type="ECO:0000256" key="3">
    <source>
        <dbReference type="ARBA" id="ARBA00010443"/>
    </source>
</evidence>
<dbReference type="InterPro" id="IPR011831">
    <property type="entry name" value="ADP-Glc_PPase"/>
</dbReference>
<dbReference type="SUPFAM" id="SSF51161">
    <property type="entry name" value="Trimeric LpxA-like enzymes"/>
    <property type="match status" value="1"/>
</dbReference>
<evidence type="ECO:0000256" key="9">
    <source>
        <dbReference type="ARBA" id="ARBA00022840"/>
    </source>
</evidence>
<dbReference type="InterPro" id="IPR005835">
    <property type="entry name" value="NTP_transferase_dom"/>
</dbReference>
<keyword evidence="7" id="KW-0548">Nucleotidyltransferase</keyword>
<dbReference type="PROSITE" id="PS00810">
    <property type="entry name" value="ADP_GLC_PYROPHOSPH_3"/>
    <property type="match status" value="1"/>
</dbReference>
<dbReference type="Gene3D" id="3.90.550.10">
    <property type="entry name" value="Spore Coat Polysaccharide Biosynthesis Protein SpsA, Chain A"/>
    <property type="match status" value="1"/>
</dbReference>
<reference evidence="11 12" key="1">
    <citation type="submission" date="2023-05" db="EMBL/GenBank/DDBJ databases">
        <title>A 100% complete, gapless, phased diploid assembly of the Scenedesmus obliquus UTEX 3031 genome.</title>
        <authorList>
            <person name="Biondi T.C."/>
            <person name="Hanschen E.R."/>
            <person name="Kwon T."/>
            <person name="Eng W."/>
            <person name="Kruse C.P.S."/>
            <person name="Koehler S.I."/>
            <person name="Kunde Y."/>
            <person name="Gleasner C.D."/>
            <person name="You Mak K.T."/>
            <person name="Polle J."/>
            <person name="Hovde B.T."/>
            <person name="Starkenburg S.R."/>
        </authorList>
    </citation>
    <scope>NUCLEOTIDE SEQUENCE [LARGE SCALE GENOMIC DNA]</scope>
    <source>
        <strain evidence="11 12">DOE0152z</strain>
    </source>
</reference>
<evidence type="ECO:0000256" key="4">
    <source>
        <dbReference type="ARBA" id="ARBA00012460"/>
    </source>
</evidence>
<dbReference type="PROSITE" id="PS00809">
    <property type="entry name" value="ADP_GLC_PYROPHOSPH_2"/>
    <property type="match status" value="1"/>
</dbReference>
<dbReference type="PANTHER" id="PTHR43523:SF12">
    <property type="entry name" value="GLUCOSE-1-PHOSPHATE ADENYLYLTRANSFERASE LARGE SUBUNIT 1, CHLOROPLASTIC-RELATED"/>
    <property type="match status" value="1"/>
</dbReference>
<dbReference type="EMBL" id="CP126208">
    <property type="protein sequence ID" value="WIA09148.1"/>
    <property type="molecule type" value="Genomic_DNA"/>
</dbReference>
<name>A0ABY8TJ62_TETOB</name>
<dbReference type="Proteomes" id="UP001244341">
    <property type="component" value="Chromosome 1b"/>
</dbReference>
<keyword evidence="6" id="KW-0808">Transferase</keyword>
<evidence type="ECO:0000256" key="6">
    <source>
        <dbReference type="ARBA" id="ARBA00022679"/>
    </source>
</evidence>
<evidence type="ECO:0000256" key="2">
    <source>
        <dbReference type="ARBA" id="ARBA00004430"/>
    </source>
</evidence>
<evidence type="ECO:0000256" key="5">
    <source>
        <dbReference type="ARBA" id="ARBA00022533"/>
    </source>
</evidence>
<evidence type="ECO:0000256" key="1">
    <source>
        <dbReference type="ARBA" id="ARBA00000956"/>
    </source>
</evidence>
<dbReference type="CDD" id="cd04651">
    <property type="entry name" value="LbH_G1P_AT_C"/>
    <property type="match status" value="1"/>
</dbReference>
<keyword evidence="12" id="KW-1185">Reference proteome</keyword>
<dbReference type="EC" id="2.7.7.27" evidence="4"/>
<dbReference type="Gene3D" id="3.80.10.10">
    <property type="entry name" value="Ribonuclease Inhibitor"/>
    <property type="match status" value="1"/>
</dbReference>
<keyword evidence="5" id="KW-0021">Allosteric enzyme</keyword>
<accession>A0ABY8TJ62</accession>
<organism evidence="11 12">
    <name type="scientific">Tetradesmus obliquus</name>
    <name type="common">Green alga</name>
    <name type="synonym">Acutodesmus obliquus</name>
    <dbReference type="NCBI Taxonomy" id="3088"/>
    <lineage>
        <taxon>Eukaryota</taxon>
        <taxon>Viridiplantae</taxon>
        <taxon>Chlorophyta</taxon>
        <taxon>core chlorophytes</taxon>
        <taxon>Chlorophyceae</taxon>
        <taxon>CS clade</taxon>
        <taxon>Sphaeropleales</taxon>
        <taxon>Scenedesmaceae</taxon>
        <taxon>Tetradesmus</taxon>
    </lineage>
</organism>
<dbReference type="CDD" id="cd02508">
    <property type="entry name" value="ADP_Glucose_PP"/>
    <property type="match status" value="1"/>
</dbReference>
<dbReference type="PROSITE" id="PS00808">
    <property type="entry name" value="ADP_GLC_PYROPHOSPH_1"/>
    <property type="match status" value="1"/>
</dbReference>
<evidence type="ECO:0000313" key="12">
    <source>
        <dbReference type="Proteomes" id="UP001244341"/>
    </source>
</evidence>
<comment type="catalytic activity">
    <reaction evidence="1">
        <text>alpha-D-glucose 1-phosphate + ATP + H(+) = ADP-alpha-D-glucose + diphosphate</text>
        <dbReference type="Rhea" id="RHEA:12120"/>
        <dbReference type="ChEBI" id="CHEBI:15378"/>
        <dbReference type="ChEBI" id="CHEBI:30616"/>
        <dbReference type="ChEBI" id="CHEBI:33019"/>
        <dbReference type="ChEBI" id="CHEBI:57498"/>
        <dbReference type="ChEBI" id="CHEBI:58601"/>
        <dbReference type="EC" id="2.7.7.27"/>
    </reaction>
</comment>